<evidence type="ECO:0000313" key="2">
    <source>
        <dbReference type="EMBL" id="GIN96309.1"/>
    </source>
</evidence>
<dbReference type="EMBL" id="BORJ01000005">
    <property type="protein sequence ID" value="GIN96309.1"/>
    <property type="molecule type" value="Genomic_DNA"/>
</dbReference>
<organism evidence="2 3">
    <name type="scientific">Siminovitchia terrae</name>
    <name type="common">Bacillus terrae</name>
    <dbReference type="NCBI Taxonomy" id="1914933"/>
    <lineage>
        <taxon>Bacteria</taxon>
        <taxon>Bacillati</taxon>
        <taxon>Bacillota</taxon>
        <taxon>Bacilli</taxon>
        <taxon>Bacillales</taxon>
        <taxon>Bacillaceae</taxon>
        <taxon>Siminovitchia</taxon>
    </lineage>
</organism>
<keyword evidence="3" id="KW-1185">Reference proteome</keyword>
<comment type="caution">
    <text evidence="2">The sequence shown here is derived from an EMBL/GenBank/DDBJ whole genome shotgun (WGS) entry which is preliminary data.</text>
</comment>
<feature type="transmembrane region" description="Helical" evidence="1">
    <location>
        <begin position="29"/>
        <end position="48"/>
    </location>
</feature>
<evidence type="ECO:0000256" key="1">
    <source>
        <dbReference type="SAM" id="Phobius"/>
    </source>
</evidence>
<keyword evidence="1" id="KW-0812">Transmembrane</keyword>
<gene>
    <name evidence="2" type="ORF">J6TS1_21790</name>
</gene>
<name>A0ABQ4KXD8_SIMTE</name>
<keyword evidence="1" id="KW-1133">Transmembrane helix</keyword>
<dbReference type="RefSeq" id="WP_185830423.1">
    <property type="nucleotide sequence ID" value="NZ_BORJ01000005.1"/>
</dbReference>
<keyword evidence="1" id="KW-0472">Membrane</keyword>
<reference evidence="2 3" key="1">
    <citation type="submission" date="2021-03" db="EMBL/GenBank/DDBJ databases">
        <title>Antimicrobial resistance genes in bacteria isolated from Japanese honey, and their potential for conferring macrolide and lincosamide resistance in the American foulbrood pathogen Paenibacillus larvae.</title>
        <authorList>
            <person name="Okamoto M."/>
            <person name="Kumagai M."/>
            <person name="Kanamori H."/>
            <person name="Takamatsu D."/>
        </authorList>
    </citation>
    <scope>NUCLEOTIDE SEQUENCE [LARGE SCALE GENOMIC DNA]</scope>
    <source>
        <strain evidence="2 3">J6TS1</strain>
    </source>
</reference>
<evidence type="ECO:0000313" key="3">
    <source>
        <dbReference type="Proteomes" id="UP000680670"/>
    </source>
</evidence>
<dbReference type="Proteomes" id="UP000680670">
    <property type="component" value="Unassembled WGS sequence"/>
</dbReference>
<proteinExistence type="predicted"/>
<accession>A0ABQ4KXD8</accession>
<sequence>MGCCGPEYRKQVLEKETTVNAKGRESLPLYVKILSLVVLVGAIGLVVIL</sequence>
<protein>
    <submittedName>
        <fullName evidence="2">Uncharacterized protein</fullName>
    </submittedName>
</protein>